<dbReference type="EMBL" id="FNGV01000005">
    <property type="protein sequence ID" value="SDM10227.1"/>
    <property type="molecule type" value="Genomic_DNA"/>
</dbReference>
<name>A0A1G9QI89_9FLAO</name>
<keyword evidence="2" id="KW-1185">Reference proteome</keyword>
<dbReference type="GO" id="GO:0016788">
    <property type="term" value="F:hydrolase activity, acting on ester bonds"/>
    <property type="evidence" value="ECO:0007669"/>
    <property type="project" value="UniProtKB-ARBA"/>
</dbReference>
<reference evidence="2" key="1">
    <citation type="submission" date="2016-10" db="EMBL/GenBank/DDBJ databases">
        <authorList>
            <person name="Varghese N."/>
            <person name="Submissions S."/>
        </authorList>
    </citation>
    <scope>NUCLEOTIDE SEQUENCE [LARGE SCALE GENOMIC DNA]</scope>
    <source>
        <strain evidence="2">DSM 19886</strain>
    </source>
</reference>
<dbReference type="AlphaFoldDB" id="A0A1G9QI89"/>
<evidence type="ECO:0000313" key="2">
    <source>
        <dbReference type="Proteomes" id="UP000199440"/>
    </source>
</evidence>
<proteinExistence type="predicted"/>
<evidence type="ECO:0000313" key="1">
    <source>
        <dbReference type="EMBL" id="SDM10227.1"/>
    </source>
</evidence>
<protein>
    <submittedName>
        <fullName evidence="1">Uncharacterized protein</fullName>
    </submittedName>
</protein>
<dbReference type="InterPro" id="IPR036514">
    <property type="entry name" value="SGNH_hydro_sf"/>
</dbReference>
<accession>A0A1G9QI89</accession>
<dbReference type="Gene3D" id="3.40.50.1110">
    <property type="entry name" value="SGNH hydrolase"/>
    <property type="match status" value="1"/>
</dbReference>
<organism evidence="1 2">
    <name type="scientific">Kriegella aquimaris</name>
    <dbReference type="NCBI Taxonomy" id="192904"/>
    <lineage>
        <taxon>Bacteria</taxon>
        <taxon>Pseudomonadati</taxon>
        <taxon>Bacteroidota</taxon>
        <taxon>Flavobacteriia</taxon>
        <taxon>Flavobacteriales</taxon>
        <taxon>Flavobacteriaceae</taxon>
        <taxon>Kriegella</taxon>
    </lineage>
</organism>
<dbReference type="SUPFAM" id="SSF52266">
    <property type="entry name" value="SGNH hydrolase"/>
    <property type="match status" value="1"/>
</dbReference>
<gene>
    <name evidence="1" type="ORF">SAMN04488514_10535</name>
</gene>
<dbReference type="STRING" id="192904.SAMN04488514_10535"/>
<dbReference type="Proteomes" id="UP000199440">
    <property type="component" value="Unassembled WGS sequence"/>
</dbReference>
<sequence length="477" mass="55325">MFIFICLLFWLINAISALFVEPKHFMNTINDFNRIVDENKEIDIAMYGSSHVYSSFDPRTIDSIVQARSFNFGSAAQRIAVTKYVVGESFKKIRPKVVVIDLYASSIKSPNDDESLSHQKQAYNFFAFSFDKLKSIIEVFPSKEVLEIAFPVFDRKDYRLNFDNIIFNKDYRYKTHELMWEYRGFAGLPFKMKQDKKFDSNLFVDFSKKGQAESGLTKFTKEEERNIKDLINKAKSQGANVLIVTAPFLPAMVDPKYAAFHRLIDSICIANNVGYIDFNFLGRELNLDFSDFRNAWHLNQFGAKKVSSYLGNYIKTNYDLPNRSKEKDWISEQPVNTLQYLSQTYEDQSLQVDEKLIDSINIVSFGCFDEGDMKTFIFKLNDDIETQVLEKYKLGLYLYAYDDDKNLLSDKGRNFESANFSPTVIQVNGNRYIVKKIRTTLTRFSKIRFFLFDTSGYKGIIGNAIEIENILAHQKSN</sequence>